<feature type="transmembrane region" description="Helical" evidence="7">
    <location>
        <begin position="547"/>
        <end position="567"/>
    </location>
</feature>
<comment type="subcellular location">
    <subcellularLocation>
        <location evidence="1">Membrane</location>
        <topology evidence="1">Multi-pass membrane protein</topology>
    </subcellularLocation>
</comment>
<feature type="region of interest" description="Disordered" evidence="6">
    <location>
        <begin position="201"/>
        <end position="246"/>
    </location>
</feature>
<reference evidence="9 10" key="1">
    <citation type="submission" date="2016-11" db="EMBL/GenBank/DDBJ databases">
        <title>Draft Genome Assembly of Colletotrichum chlorophyti a pathogen of herbaceous plants.</title>
        <authorList>
            <person name="Gan P."/>
            <person name="Narusaka M."/>
            <person name="Tsushima A."/>
            <person name="Narusaka Y."/>
            <person name="Takano Y."/>
            <person name="Shirasu K."/>
        </authorList>
    </citation>
    <scope>NUCLEOTIDE SEQUENCE [LARGE SCALE GENOMIC DNA]</scope>
    <source>
        <strain evidence="9 10">NTL11</strain>
    </source>
</reference>
<dbReference type="PANTHER" id="PTHR23501">
    <property type="entry name" value="MAJOR FACILITATOR SUPERFAMILY"/>
    <property type="match status" value="1"/>
</dbReference>
<evidence type="ECO:0000256" key="3">
    <source>
        <dbReference type="ARBA" id="ARBA00022692"/>
    </source>
</evidence>
<feature type="transmembrane region" description="Helical" evidence="7">
    <location>
        <begin position="375"/>
        <end position="395"/>
    </location>
</feature>
<feature type="transmembrane region" description="Helical" evidence="7">
    <location>
        <begin position="349"/>
        <end position="369"/>
    </location>
</feature>
<keyword evidence="4 7" id="KW-1133">Transmembrane helix</keyword>
<dbReference type="SUPFAM" id="SSF103473">
    <property type="entry name" value="MFS general substrate transporter"/>
    <property type="match status" value="1"/>
</dbReference>
<evidence type="ECO:0000256" key="7">
    <source>
        <dbReference type="SAM" id="Phobius"/>
    </source>
</evidence>
<evidence type="ECO:0000256" key="2">
    <source>
        <dbReference type="ARBA" id="ARBA00022448"/>
    </source>
</evidence>
<gene>
    <name evidence="9" type="ORF">CCHL11_07855</name>
</gene>
<dbReference type="PRINTS" id="PR01036">
    <property type="entry name" value="TCRTETB"/>
</dbReference>
<sequence length="784" mass="83954">MSDEKDPKKTHHDLDRNPSPDALEEEKKPRRVITPSDSDERTAASASSSSLYSDEKGAPPPFSEGDDEKSQPVERPSLAVTATESDEQICSHCGHHRRESVRSSITLANPPNAASPTVGGSHRKLPLAMGRTHSYAVSDVQTFHTANDEDGGAHSETASIISSIFAPPLRHLASQPSLHGSMSTGRSTRKSVGVIPVTEQRHPGKAGARISRFTRPYEPDINEDDEDGGEAHSRTNAEAEKAEKDEKEQWLEGWPLTLLIVGICIIVFLISTDQTIITVVSGLSLLFSANHLHQLRRNDADRYAQAIPYITGEFQSTADIGWYGSAYLLTACAFQPVFGRVYMLFSIKWSYLLAMFLMLVGSVICGAAPNSFTLIIGRAVAGFGSAGILTGSFVVVAHSVPLRLRPIYTAIVGLVFGFGATVGPLLGGVFTDLVTWRWCFYINLPVGAVTVLIFLWFFRPKKQALQQQSFLERIMDLDLPGNVLLLGACVQLFLALEYTTQGQPWGAPKIIGLLAGAGATAVLFAAWQWWKQDGALIPPSIITQRTVAASCIAAFTIYGALLIHTYFLPIWFQAIRGGNAISSGVDMIPYVATNAVVSLLAGVFVSIQGYYAPPAIIGGVIGTIGCGTLRLLSTSTTTAEYIGFEILVSAGMGMAIQQGFTAVQVVLTPEQIPIGTAAVVASQSLGGAIFVSVGNTLFQGHLMQEAAQVQIPGVDIGTLLRAGATAFRNIVPPEALPQVLEMYNEALRVAFTAAIPLMGIAAIAACFMEFRSVKGKPATMPAGH</sequence>
<dbReference type="GO" id="GO:0005886">
    <property type="term" value="C:plasma membrane"/>
    <property type="evidence" value="ECO:0007669"/>
    <property type="project" value="TreeGrafter"/>
</dbReference>
<proteinExistence type="predicted"/>
<evidence type="ECO:0000256" key="6">
    <source>
        <dbReference type="SAM" id="MobiDB-lite"/>
    </source>
</evidence>
<feature type="transmembrane region" description="Helical" evidence="7">
    <location>
        <begin position="251"/>
        <end position="270"/>
    </location>
</feature>
<feature type="domain" description="Major facilitator superfamily (MFS) profile" evidence="8">
    <location>
        <begin position="259"/>
        <end position="771"/>
    </location>
</feature>
<keyword evidence="2" id="KW-0813">Transport</keyword>
<feature type="compositionally biased region" description="Polar residues" evidence="6">
    <location>
        <begin position="102"/>
        <end position="115"/>
    </location>
</feature>
<feature type="compositionally biased region" description="Low complexity" evidence="6">
    <location>
        <begin position="43"/>
        <end position="52"/>
    </location>
</feature>
<dbReference type="InterPro" id="IPR020846">
    <property type="entry name" value="MFS_dom"/>
</dbReference>
<feature type="compositionally biased region" description="Basic and acidic residues" evidence="6">
    <location>
        <begin position="1"/>
        <end position="18"/>
    </location>
</feature>
<evidence type="ECO:0000259" key="8">
    <source>
        <dbReference type="PROSITE" id="PS50850"/>
    </source>
</evidence>
<feature type="transmembrane region" description="Helical" evidence="7">
    <location>
        <begin position="407"/>
        <end position="426"/>
    </location>
</feature>
<evidence type="ECO:0000256" key="5">
    <source>
        <dbReference type="ARBA" id="ARBA00023136"/>
    </source>
</evidence>
<evidence type="ECO:0000256" key="4">
    <source>
        <dbReference type="ARBA" id="ARBA00022989"/>
    </source>
</evidence>
<dbReference type="InterPro" id="IPR036259">
    <property type="entry name" value="MFS_trans_sf"/>
</dbReference>
<comment type="caution">
    <text evidence="9">The sequence shown here is derived from an EMBL/GenBank/DDBJ whole genome shotgun (WGS) entry which is preliminary data.</text>
</comment>
<feature type="transmembrane region" description="Helical" evidence="7">
    <location>
        <begin position="746"/>
        <end position="767"/>
    </location>
</feature>
<protein>
    <submittedName>
        <fullName evidence="9">Putative HC-toxin efflux carrier TOXA 24</fullName>
    </submittedName>
</protein>
<evidence type="ECO:0000313" key="10">
    <source>
        <dbReference type="Proteomes" id="UP000186583"/>
    </source>
</evidence>
<dbReference type="Pfam" id="PF07690">
    <property type="entry name" value="MFS_1"/>
    <property type="match status" value="1"/>
</dbReference>
<evidence type="ECO:0000313" key="9">
    <source>
        <dbReference type="EMBL" id="OLN86784.1"/>
    </source>
</evidence>
<dbReference type="InterPro" id="IPR011701">
    <property type="entry name" value="MFS"/>
</dbReference>
<dbReference type="Proteomes" id="UP000186583">
    <property type="component" value="Unassembled WGS sequence"/>
</dbReference>
<organism evidence="9 10">
    <name type="scientific">Colletotrichum chlorophyti</name>
    <dbReference type="NCBI Taxonomy" id="708187"/>
    <lineage>
        <taxon>Eukaryota</taxon>
        <taxon>Fungi</taxon>
        <taxon>Dikarya</taxon>
        <taxon>Ascomycota</taxon>
        <taxon>Pezizomycotina</taxon>
        <taxon>Sordariomycetes</taxon>
        <taxon>Hypocreomycetidae</taxon>
        <taxon>Glomerellales</taxon>
        <taxon>Glomerellaceae</taxon>
        <taxon>Colletotrichum</taxon>
    </lineage>
</organism>
<keyword evidence="10" id="KW-1185">Reference proteome</keyword>
<dbReference type="AlphaFoldDB" id="A0A1Q8RR42"/>
<dbReference type="OrthoDB" id="10021397at2759"/>
<keyword evidence="5 7" id="KW-0472">Membrane</keyword>
<dbReference type="FunFam" id="1.20.1250.20:FF:000196">
    <property type="entry name" value="MFS toxin efflux pump (AflT)"/>
    <property type="match status" value="1"/>
</dbReference>
<feature type="compositionally biased region" description="Basic and acidic residues" evidence="6">
    <location>
        <begin position="229"/>
        <end position="246"/>
    </location>
</feature>
<dbReference type="Gene3D" id="1.20.1250.20">
    <property type="entry name" value="MFS general substrate transporter like domains"/>
    <property type="match status" value="1"/>
</dbReference>
<evidence type="ECO:0000256" key="1">
    <source>
        <dbReference type="ARBA" id="ARBA00004141"/>
    </source>
</evidence>
<feature type="transmembrane region" description="Helical" evidence="7">
    <location>
        <begin position="614"/>
        <end position="632"/>
    </location>
</feature>
<feature type="transmembrane region" description="Helical" evidence="7">
    <location>
        <begin position="438"/>
        <end position="458"/>
    </location>
</feature>
<dbReference type="CDD" id="cd17502">
    <property type="entry name" value="MFS_Azr1_MDR_like"/>
    <property type="match status" value="1"/>
</dbReference>
<accession>A0A1Q8RR42</accession>
<name>A0A1Q8RR42_9PEZI</name>
<feature type="transmembrane region" description="Helical" evidence="7">
    <location>
        <begin position="587"/>
        <end position="607"/>
    </location>
</feature>
<dbReference type="GO" id="GO:0022857">
    <property type="term" value="F:transmembrane transporter activity"/>
    <property type="evidence" value="ECO:0007669"/>
    <property type="project" value="InterPro"/>
</dbReference>
<feature type="region of interest" description="Disordered" evidence="6">
    <location>
        <begin position="1"/>
        <end position="121"/>
    </location>
</feature>
<keyword evidence="3 7" id="KW-0812">Transmembrane</keyword>
<dbReference type="PANTHER" id="PTHR23501:SF49">
    <property type="entry name" value="MAJOR FACILITATOR SUPERFAMILY (MFS) PROFILE DOMAIN-CONTAINING PROTEIN"/>
    <property type="match status" value="1"/>
</dbReference>
<dbReference type="PROSITE" id="PS50850">
    <property type="entry name" value="MFS"/>
    <property type="match status" value="1"/>
</dbReference>
<feature type="transmembrane region" description="Helical" evidence="7">
    <location>
        <begin position="510"/>
        <end position="527"/>
    </location>
</feature>
<dbReference type="EMBL" id="MPGH01000109">
    <property type="protein sequence ID" value="OLN86784.1"/>
    <property type="molecule type" value="Genomic_DNA"/>
</dbReference>